<proteinExistence type="predicted"/>
<dbReference type="Proteomes" id="UP000252733">
    <property type="component" value="Unassembled WGS sequence"/>
</dbReference>
<sequence length="54" mass="6103">MIKYNFNHSKHPVLVKIEQEKIVHIFAFPPESYELNHLAGLLAYSGLNGLPGIN</sequence>
<reference evidence="1 2" key="1">
    <citation type="submission" date="2018-07" db="EMBL/GenBank/DDBJ databases">
        <title>Freshwater and sediment microbial communities from various areas in North America, analyzing microbe dynamics in response to fracking.</title>
        <authorList>
            <person name="Lamendella R."/>
        </authorList>
    </citation>
    <scope>NUCLEOTIDE SEQUENCE [LARGE SCALE GENOMIC DNA]</scope>
    <source>
        <strain evidence="1 2">160A</strain>
    </source>
</reference>
<dbReference type="AlphaFoldDB" id="A0A2T0XDL5"/>
<dbReference type="EMBL" id="QPIZ01000014">
    <property type="protein sequence ID" value="RCW32679.1"/>
    <property type="molecule type" value="Genomic_DNA"/>
</dbReference>
<protein>
    <submittedName>
        <fullName evidence="1">Uncharacterized protein</fullName>
    </submittedName>
</protein>
<comment type="caution">
    <text evidence="1">The sequence shown here is derived from an EMBL/GenBank/DDBJ whole genome shotgun (WGS) entry which is preliminary data.</text>
</comment>
<keyword evidence="2" id="KW-1185">Reference proteome</keyword>
<organism evidence="1 2">
    <name type="scientific">Marinilabilia salmonicolor</name>
    <dbReference type="NCBI Taxonomy" id="989"/>
    <lineage>
        <taxon>Bacteria</taxon>
        <taxon>Pseudomonadati</taxon>
        <taxon>Bacteroidota</taxon>
        <taxon>Bacteroidia</taxon>
        <taxon>Marinilabiliales</taxon>
        <taxon>Marinilabiliaceae</taxon>
        <taxon>Marinilabilia</taxon>
    </lineage>
</organism>
<name>A0A2T0XDL5_9BACT</name>
<evidence type="ECO:0000313" key="2">
    <source>
        <dbReference type="Proteomes" id="UP000252733"/>
    </source>
</evidence>
<evidence type="ECO:0000313" key="1">
    <source>
        <dbReference type="EMBL" id="RCW32679.1"/>
    </source>
</evidence>
<accession>A0A2T0XDL5</accession>
<gene>
    <name evidence="1" type="ORF">DFO77_1145</name>
</gene>